<evidence type="ECO:0008006" key="4">
    <source>
        <dbReference type="Google" id="ProtNLM"/>
    </source>
</evidence>
<evidence type="ECO:0000256" key="1">
    <source>
        <dbReference type="SAM" id="Phobius"/>
    </source>
</evidence>
<organism evidence="2 3">
    <name type="scientific">Methylobacterium ajmalii</name>
    <dbReference type="NCBI Taxonomy" id="2738439"/>
    <lineage>
        <taxon>Bacteria</taxon>
        <taxon>Pseudomonadati</taxon>
        <taxon>Pseudomonadota</taxon>
        <taxon>Alphaproteobacteria</taxon>
        <taxon>Hyphomicrobiales</taxon>
        <taxon>Methylobacteriaceae</taxon>
        <taxon>Methylobacterium</taxon>
    </lineage>
</organism>
<proteinExistence type="predicted"/>
<gene>
    <name evidence="2" type="ORF">PUR29_04185</name>
</gene>
<reference evidence="2 3" key="1">
    <citation type="journal article" date="2023" name="PLoS ONE">
        <title>Complete genome assembly of Hawai'i environmental nontuberculous mycobacteria reveals unexpected co-isolation with methylobacteria.</title>
        <authorList>
            <person name="Hendrix J."/>
            <person name="Epperson L.E."/>
            <person name="Tong E.I."/>
            <person name="Chan Y.L."/>
            <person name="Hasan N.A."/>
            <person name="Dawrs S.N."/>
            <person name="Norton G.J."/>
            <person name="Virdi R."/>
            <person name="Crooks J.L."/>
            <person name="Chan E.D."/>
            <person name="Honda J.R."/>
            <person name="Strong M."/>
        </authorList>
    </citation>
    <scope>NUCLEOTIDE SEQUENCE [LARGE SCALE GENOMIC DNA]</scope>
    <source>
        <strain evidence="2 3">NJH_HI04-1</strain>
    </source>
</reference>
<dbReference type="EMBL" id="JAQYXP010000001">
    <property type="protein sequence ID" value="MEN3232808.1"/>
    <property type="molecule type" value="Genomic_DNA"/>
</dbReference>
<keyword evidence="1" id="KW-0472">Membrane</keyword>
<comment type="caution">
    <text evidence="2">The sequence shown here is derived from an EMBL/GenBank/DDBJ whole genome shotgun (WGS) entry which is preliminary data.</text>
</comment>
<keyword evidence="1" id="KW-1133">Transmembrane helix</keyword>
<evidence type="ECO:0000313" key="3">
    <source>
        <dbReference type="Proteomes" id="UP001407347"/>
    </source>
</evidence>
<sequence length="41" mass="4540">MPAVKARTLVDRGRILAWNTLTIAVFVALTAYVARIDAILR</sequence>
<dbReference type="RefSeq" id="WP_268926729.1">
    <property type="nucleotide sequence ID" value="NZ_JACWCT010000187.1"/>
</dbReference>
<accession>A0ABU9ZMY5</accession>
<feature type="transmembrane region" description="Helical" evidence="1">
    <location>
        <begin position="15"/>
        <end position="34"/>
    </location>
</feature>
<evidence type="ECO:0000313" key="2">
    <source>
        <dbReference type="EMBL" id="MEN3232808.1"/>
    </source>
</evidence>
<keyword evidence="1" id="KW-0812">Transmembrane</keyword>
<protein>
    <recommendedName>
        <fullName evidence="4">Protoheme IX farnesyltransferase</fullName>
    </recommendedName>
</protein>
<name>A0ABU9ZMY5_9HYPH</name>
<keyword evidence="3" id="KW-1185">Reference proteome</keyword>
<dbReference type="Proteomes" id="UP001407347">
    <property type="component" value="Unassembled WGS sequence"/>
</dbReference>